<evidence type="ECO:0000313" key="5">
    <source>
        <dbReference type="EMBL" id="PWN55261.1"/>
    </source>
</evidence>
<evidence type="ECO:0000256" key="1">
    <source>
        <dbReference type="ARBA" id="ARBA00023015"/>
    </source>
</evidence>
<dbReference type="RefSeq" id="WP_109721065.1">
    <property type="nucleotide sequence ID" value="NZ_QEQK01000012.1"/>
</dbReference>
<evidence type="ECO:0000259" key="4">
    <source>
        <dbReference type="PROSITE" id="PS50949"/>
    </source>
</evidence>
<dbReference type="PROSITE" id="PS50949">
    <property type="entry name" value="HTH_GNTR"/>
    <property type="match status" value="1"/>
</dbReference>
<dbReference type="Pfam" id="PF07702">
    <property type="entry name" value="UTRA"/>
    <property type="match status" value="1"/>
</dbReference>
<dbReference type="InterPro" id="IPR011663">
    <property type="entry name" value="UTRA"/>
</dbReference>
<dbReference type="Pfam" id="PF00392">
    <property type="entry name" value="GntR"/>
    <property type="match status" value="1"/>
</dbReference>
<keyword evidence="1" id="KW-0805">Transcription regulation</keyword>
<dbReference type="InterPro" id="IPR000524">
    <property type="entry name" value="Tscrpt_reg_HTH_GntR"/>
</dbReference>
<dbReference type="CDD" id="cd07377">
    <property type="entry name" value="WHTH_GntR"/>
    <property type="match status" value="1"/>
</dbReference>
<dbReference type="PANTHER" id="PTHR44846">
    <property type="entry name" value="MANNOSYL-D-GLYCERATE TRANSPORT/METABOLISM SYSTEM REPRESSOR MNGR-RELATED"/>
    <property type="match status" value="1"/>
</dbReference>
<dbReference type="InterPro" id="IPR028978">
    <property type="entry name" value="Chorismate_lyase_/UTRA_dom_sf"/>
</dbReference>
<dbReference type="SUPFAM" id="SSF46785">
    <property type="entry name" value="Winged helix' DNA-binding domain"/>
    <property type="match status" value="1"/>
</dbReference>
<dbReference type="Gene3D" id="1.10.10.10">
    <property type="entry name" value="Winged helix-like DNA-binding domain superfamily/Winged helix DNA-binding domain"/>
    <property type="match status" value="1"/>
</dbReference>
<keyword evidence="6" id="KW-1185">Reference proteome</keyword>
<dbReference type="SUPFAM" id="SSF64288">
    <property type="entry name" value="Chorismate lyase-like"/>
    <property type="match status" value="1"/>
</dbReference>
<reference evidence="5 6" key="1">
    <citation type="submission" date="2018-05" db="EMBL/GenBank/DDBJ databases">
        <title>Abyssibacter profundi OUC007T gen. nov., sp. nov, a marine bacterium isolated from seawater of the Mariana Trench.</title>
        <authorList>
            <person name="Zhou S."/>
        </authorList>
    </citation>
    <scope>NUCLEOTIDE SEQUENCE [LARGE SCALE GENOMIC DNA]</scope>
    <source>
        <strain evidence="5 6">OUC007</strain>
    </source>
</reference>
<name>A0A383XRK7_9GAMM</name>
<accession>A0A383XRK7</accession>
<dbReference type="InterPro" id="IPR036388">
    <property type="entry name" value="WH-like_DNA-bd_sf"/>
</dbReference>
<dbReference type="Gene3D" id="3.40.1410.10">
    <property type="entry name" value="Chorismate lyase-like"/>
    <property type="match status" value="1"/>
</dbReference>
<dbReference type="InterPro" id="IPR050679">
    <property type="entry name" value="Bact_HTH_transcr_reg"/>
</dbReference>
<sequence length="232" mass="26130">MRTGYREVKQALLARLRAGEWPAGTLMPGEVQLAKEFGCARVTVNRAIQELADEGIVLRRRRRGTEVLGDRARQARLTLHQARQQVESQGRHYGYRCLSQRKLNAGAGLARRLAVPQGSPLRALRCLHLANGRPFQLETRWISLSAVPEAAAQDYADQPPGEWLMRAKPLSEAEHRIQAAAARPPEAARLQIAPGAPVFVLKRRTWWRGEPVTWARLLHPGEDYELIVRDGY</sequence>
<keyword evidence="3" id="KW-0804">Transcription</keyword>
<comment type="caution">
    <text evidence="5">The sequence shown here is derived from an EMBL/GenBank/DDBJ whole genome shotgun (WGS) entry which is preliminary data.</text>
</comment>
<evidence type="ECO:0000256" key="3">
    <source>
        <dbReference type="ARBA" id="ARBA00023163"/>
    </source>
</evidence>
<proteinExistence type="predicted"/>
<dbReference type="PRINTS" id="PR00035">
    <property type="entry name" value="HTHGNTR"/>
</dbReference>
<dbReference type="AlphaFoldDB" id="A0A383XRK7"/>
<dbReference type="InterPro" id="IPR036390">
    <property type="entry name" value="WH_DNA-bd_sf"/>
</dbReference>
<gene>
    <name evidence="5" type="ORF">DEH80_13635</name>
</gene>
<keyword evidence="2" id="KW-0238">DNA-binding</keyword>
<dbReference type="SMART" id="SM00345">
    <property type="entry name" value="HTH_GNTR"/>
    <property type="match status" value="1"/>
</dbReference>
<dbReference type="PANTHER" id="PTHR44846:SF16">
    <property type="entry name" value="TRANSCRIPTIONAL REGULATOR PHNF-RELATED"/>
    <property type="match status" value="1"/>
</dbReference>
<organism evidence="5 6">
    <name type="scientific">Abyssibacter profundi</name>
    <dbReference type="NCBI Taxonomy" id="2182787"/>
    <lineage>
        <taxon>Bacteria</taxon>
        <taxon>Pseudomonadati</taxon>
        <taxon>Pseudomonadota</taxon>
        <taxon>Gammaproteobacteria</taxon>
        <taxon>Chromatiales</taxon>
        <taxon>Oceanococcaceae</taxon>
        <taxon>Abyssibacter</taxon>
    </lineage>
</organism>
<feature type="domain" description="HTH gntR-type" evidence="4">
    <location>
        <begin position="2"/>
        <end position="70"/>
    </location>
</feature>
<protein>
    <recommendedName>
        <fullName evidence="4">HTH gntR-type domain-containing protein</fullName>
    </recommendedName>
</protein>
<evidence type="ECO:0000256" key="2">
    <source>
        <dbReference type="ARBA" id="ARBA00023125"/>
    </source>
</evidence>
<evidence type="ECO:0000313" key="6">
    <source>
        <dbReference type="Proteomes" id="UP000251800"/>
    </source>
</evidence>
<dbReference type="Proteomes" id="UP000251800">
    <property type="component" value="Unassembled WGS sequence"/>
</dbReference>
<dbReference type="GO" id="GO:0003700">
    <property type="term" value="F:DNA-binding transcription factor activity"/>
    <property type="evidence" value="ECO:0007669"/>
    <property type="project" value="InterPro"/>
</dbReference>
<dbReference type="OrthoDB" id="1040417at2"/>
<dbReference type="SMART" id="SM00866">
    <property type="entry name" value="UTRA"/>
    <property type="match status" value="1"/>
</dbReference>
<dbReference type="GO" id="GO:0003677">
    <property type="term" value="F:DNA binding"/>
    <property type="evidence" value="ECO:0007669"/>
    <property type="project" value="UniProtKB-KW"/>
</dbReference>
<dbReference type="EMBL" id="QEQK01000012">
    <property type="protein sequence ID" value="PWN55261.1"/>
    <property type="molecule type" value="Genomic_DNA"/>
</dbReference>